<dbReference type="EMBL" id="JAVEPI010000004">
    <property type="protein sequence ID" value="KAK1442419.1"/>
    <property type="molecule type" value="Genomic_DNA"/>
</dbReference>
<evidence type="ECO:0000313" key="1">
    <source>
        <dbReference type="EMBL" id="KAK1442419.1"/>
    </source>
</evidence>
<evidence type="ECO:0008006" key="3">
    <source>
        <dbReference type="Google" id="ProtNLM"/>
    </source>
</evidence>
<proteinExistence type="predicted"/>
<organism evidence="1 2">
    <name type="scientific">Babesia gibsoni</name>
    <dbReference type="NCBI Taxonomy" id="33632"/>
    <lineage>
        <taxon>Eukaryota</taxon>
        <taxon>Sar</taxon>
        <taxon>Alveolata</taxon>
        <taxon>Apicomplexa</taxon>
        <taxon>Aconoidasida</taxon>
        <taxon>Piroplasmida</taxon>
        <taxon>Babesiidae</taxon>
        <taxon>Babesia</taxon>
    </lineage>
</organism>
<evidence type="ECO:0000313" key="2">
    <source>
        <dbReference type="Proteomes" id="UP001230268"/>
    </source>
</evidence>
<comment type="caution">
    <text evidence="1">The sequence shown here is derived from an EMBL/GenBank/DDBJ whole genome shotgun (WGS) entry which is preliminary data.</text>
</comment>
<dbReference type="InterPro" id="IPR038437">
    <property type="entry name" value="GINS_Psf3_sf"/>
</dbReference>
<reference evidence="1" key="1">
    <citation type="submission" date="2023-08" db="EMBL/GenBank/DDBJ databases">
        <title>Draft sequence of the Babesia gibsoni genome.</title>
        <authorList>
            <person name="Yamagishi J.Y."/>
            <person name="Xuan X.X."/>
        </authorList>
    </citation>
    <scope>NUCLEOTIDE SEQUENCE</scope>
    <source>
        <strain evidence="1">Azabu</strain>
    </source>
</reference>
<sequence length="209" mass="23827">MASLEQQVEELITNNRGRTRHVDFVKVPCKPTCALPGMAFMCPKAFEETKLNLRSDELLPTDELEIHLFYAKHLYKAGLCKISFPSCYTGAGALLAESTATAVGNLSPFYFQLGYELCRLLVYRPRRLMLCRIPENEWPVENLLSILKEAECKRRAYLLRRSETCDDTFLMGLTLRERKLHNVLLHGNSNALITSTSSRDVSKFYGLDI</sequence>
<name>A0AAD8LKB8_BABGI</name>
<accession>A0AAD8LKB8</accession>
<dbReference type="Proteomes" id="UP001230268">
    <property type="component" value="Unassembled WGS sequence"/>
</dbReference>
<dbReference type="Gene3D" id="1.20.58.2050">
    <property type="match status" value="1"/>
</dbReference>
<protein>
    <recommendedName>
        <fullName evidence="3">GINS subunit domain-containing protein</fullName>
    </recommendedName>
</protein>
<keyword evidence="2" id="KW-1185">Reference proteome</keyword>
<gene>
    <name evidence="1" type="ORF">BgAZ_404490</name>
</gene>
<dbReference type="AlphaFoldDB" id="A0AAD8LKB8"/>